<organism evidence="1 2">
    <name type="scientific">Hygrophoropsis aurantiaca</name>
    <dbReference type="NCBI Taxonomy" id="72124"/>
    <lineage>
        <taxon>Eukaryota</taxon>
        <taxon>Fungi</taxon>
        <taxon>Dikarya</taxon>
        <taxon>Basidiomycota</taxon>
        <taxon>Agaricomycotina</taxon>
        <taxon>Agaricomycetes</taxon>
        <taxon>Agaricomycetidae</taxon>
        <taxon>Boletales</taxon>
        <taxon>Coniophorineae</taxon>
        <taxon>Hygrophoropsidaceae</taxon>
        <taxon>Hygrophoropsis</taxon>
    </lineage>
</organism>
<name>A0ACB8AAU3_9AGAM</name>
<dbReference type="Proteomes" id="UP000790377">
    <property type="component" value="Unassembled WGS sequence"/>
</dbReference>
<keyword evidence="2" id="KW-1185">Reference proteome</keyword>
<dbReference type="EMBL" id="MU267708">
    <property type="protein sequence ID" value="KAH7910569.1"/>
    <property type="molecule type" value="Genomic_DNA"/>
</dbReference>
<evidence type="ECO:0000313" key="1">
    <source>
        <dbReference type="EMBL" id="KAH7910569.1"/>
    </source>
</evidence>
<accession>A0ACB8AAU3</accession>
<proteinExistence type="predicted"/>
<gene>
    <name evidence="1" type="ORF">BJ138DRAFT_1152606</name>
</gene>
<comment type="caution">
    <text evidence="1">The sequence shown here is derived from an EMBL/GenBank/DDBJ whole genome shotgun (WGS) entry which is preliminary data.</text>
</comment>
<protein>
    <submittedName>
        <fullName evidence="1">Uncharacterized protein</fullName>
    </submittedName>
</protein>
<evidence type="ECO:0000313" key="2">
    <source>
        <dbReference type="Proteomes" id="UP000790377"/>
    </source>
</evidence>
<reference evidence="1" key="1">
    <citation type="journal article" date="2021" name="New Phytol.">
        <title>Evolutionary innovations through gain and loss of genes in the ectomycorrhizal Boletales.</title>
        <authorList>
            <person name="Wu G."/>
            <person name="Miyauchi S."/>
            <person name="Morin E."/>
            <person name="Kuo A."/>
            <person name="Drula E."/>
            <person name="Varga T."/>
            <person name="Kohler A."/>
            <person name="Feng B."/>
            <person name="Cao Y."/>
            <person name="Lipzen A."/>
            <person name="Daum C."/>
            <person name="Hundley H."/>
            <person name="Pangilinan J."/>
            <person name="Johnson J."/>
            <person name="Barry K."/>
            <person name="LaButti K."/>
            <person name="Ng V."/>
            <person name="Ahrendt S."/>
            <person name="Min B."/>
            <person name="Choi I.G."/>
            <person name="Park H."/>
            <person name="Plett J.M."/>
            <person name="Magnuson J."/>
            <person name="Spatafora J.W."/>
            <person name="Nagy L.G."/>
            <person name="Henrissat B."/>
            <person name="Grigoriev I.V."/>
            <person name="Yang Z.L."/>
            <person name="Xu J."/>
            <person name="Martin F.M."/>
        </authorList>
    </citation>
    <scope>NUCLEOTIDE SEQUENCE</scope>
    <source>
        <strain evidence="1">ATCC 28755</strain>
    </source>
</reference>
<sequence>MLPPRAYVFVGLNIVRVLSIIGLLLVFSSSITVMVHDIEAVNHFVNGGDNNTSADFSNYDYIENSTVPNQPAGAFWAVLNRLLIIAQTVVLIMSEVGWPAAFFDCYFPVLGKDFGVGALGVMQCLIGASVLSHFVDAFPLVSAFFLFSIGCLNILVGLIFRERSKTRRSILSWRERAKDVLPSHVRGVDIRPVVGSVSSMFSQNEKAGDHMKSPSATGLGFGRQAENHAAMKGFLINKPVESLPRNAA</sequence>